<feature type="domain" description="Glyoxalase-related protein" evidence="2">
    <location>
        <begin position="1"/>
        <end position="142"/>
    </location>
</feature>
<dbReference type="KEGG" id="hdi:HDIA_3631"/>
<evidence type="ECO:0000259" key="2">
    <source>
        <dbReference type="Pfam" id="PF20066"/>
    </source>
</evidence>
<accession>A0A2C9DA28</accession>
<dbReference type="InterPro" id="IPR045517">
    <property type="entry name" value="Glyoxalase_8"/>
</dbReference>
<dbReference type="Proteomes" id="UP000223606">
    <property type="component" value="Chromosome 1"/>
</dbReference>
<reference evidence="4" key="1">
    <citation type="submission" date="2017-09" db="EMBL/GenBank/DDBJ databases">
        <title>Genome sequence of Nannocystis excedens DSM 71.</title>
        <authorList>
            <person name="Blom J."/>
        </authorList>
    </citation>
    <scope>NUCLEOTIDE SEQUENCE [LARGE SCALE GENOMIC DNA]</scope>
    <source>
        <strain evidence="4">type strain: E19</strain>
    </source>
</reference>
<dbReference type="OrthoDB" id="7350221at2"/>
<evidence type="ECO:0000313" key="4">
    <source>
        <dbReference type="Proteomes" id="UP000223606"/>
    </source>
</evidence>
<gene>
    <name evidence="3" type="ORF">HDIA_3631</name>
</gene>
<evidence type="ECO:0000313" key="3">
    <source>
        <dbReference type="EMBL" id="SON57172.1"/>
    </source>
</evidence>
<dbReference type="Pfam" id="PF20066">
    <property type="entry name" value="Glyoxalase_8"/>
    <property type="match status" value="1"/>
</dbReference>
<sequence length="157" mass="17103">MTTRIPSIALLKAQARRLREDAWDAGGELTHAQALEQIAHAYGYRDWNTVMGVAGNRMPGPPVEVGQRVGGHYLGQAFEGTVIGLSMTGDGRYHLTLHFDEPVDVVTFESFSAFRQRVNATIDPVGLSPAKTSNGRPQLQLRLDPPGRPAPDRMKAG</sequence>
<feature type="region of interest" description="Disordered" evidence="1">
    <location>
        <begin position="125"/>
        <end position="157"/>
    </location>
</feature>
<dbReference type="RefSeq" id="WP_099557466.1">
    <property type="nucleotide sequence ID" value="NZ_LT960614.1"/>
</dbReference>
<proteinExistence type="predicted"/>
<dbReference type="AlphaFoldDB" id="A0A2C9DA28"/>
<evidence type="ECO:0000256" key="1">
    <source>
        <dbReference type="SAM" id="MobiDB-lite"/>
    </source>
</evidence>
<protein>
    <recommendedName>
        <fullName evidence="2">Glyoxalase-related protein domain-containing protein</fullName>
    </recommendedName>
</protein>
<dbReference type="EMBL" id="LT960614">
    <property type="protein sequence ID" value="SON57172.1"/>
    <property type="molecule type" value="Genomic_DNA"/>
</dbReference>
<name>A0A2C9DA28_9HYPH</name>
<keyword evidence="4" id="KW-1185">Reference proteome</keyword>
<organism evidence="3 4">
    <name type="scientific">Hartmannibacter diazotrophicus</name>
    <dbReference type="NCBI Taxonomy" id="1482074"/>
    <lineage>
        <taxon>Bacteria</taxon>
        <taxon>Pseudomonadati</taxon>
        <taxon>Pseudomonadota</taxon>
        <taxon>Alphaproteobacteria</taxon>
        <taxon>Hyphomicrobiales</taxon>
        <taxon>Pleomorphomonadaceae</taxon>
        <taxon>Hartmannibacter</taxon>
    </lineage>
</organism>